<feature type="compositionally biased region" description="Basic and acidic residues" evidence="1">
    <location>
        <begin position="34"/>
        <end position="70"/>
    </location>
</feature>
<comment type="caution">
    <text evidence="2">The sequence shown here is derived from an EMBL/GenBank/DDBJ whole genome shotgun (WGS) entry which is preliminary data.</text>
</comment>
<name>A0AAN8ZYP8_HALRR</name>
<sequence length="70" mass="8336">MTNLPTCLGHVWRVHLVIVPPNMGRPLTCPENIAEEKGGERQRNGKKEEKKEEVEEEKRREERRKMEIER</sequence>
<feature type="non-terminal residue" evidence="2">
    <location>
        <position position="70"/>
    </location>
</feature>
<evidence type="ECO:0000256" key="1">
    <source>
        <dbReference type="SAM" id="MobiDB-lite"/>
    </source>
</evidence>
<dbReference type="Proteomes" id="UP001381693">
    <property type="component" value="Unassembled WGS sequence"/>
</dbReference>
<evidence type="ECO:0000313" key="2">
    <source>
        <dbReference type="EMBL" id="KAK7073581.1"/>
    </source>
</evidence>
<reference evidence="2 3" key="1">
    <citation type="submission" date="2023-11" db="EMBL/GenBank/DDBJ databases">
        <title>Halocaridina rubra genome assembly.</title>
        <authorList>
            <person name="Smith C."/>
        </authorList>
    </citation>
    <scope>NUCLEOTIDE SEQUENCE [LARGE SCALE GENOMIC DNA]</scope>
    <source>
        <strain evidence="2">EP-1</strain>
        <tissue evidence="2">Whole</tissue>
    </source>
</reference>
<dbReference type="AlphaFoldDB" id="A0AAN8ZYP8"/>
<accession>A0AAN8ZYP8</accession>
<gene>
    <name evidence="2" type="ORF">SK128_028037</name>
</gene>
<dbReference type="EMBL" id="JAXCGZ010012438">
    <property type="protein sequence ID" value="KAK7073581.1"/>
    <property type="molecule type" value="Genomic_DNA"/>
</dbReference>
<evidence type="ECO:0000313" key="3">
    <source>
        <dbReference type="Proteomes" id="UP001381693"/>
    </source>
</evidence>
<protein>
    <submittedName>
        <fullName evidence="2">Uncharacterized protein</fullName>
    </submittedName>
</protein>
<feature type="region of interest" description="Disordered" evidence="1">
    <location>
        <begin position="23"/>
        <end position="70"/>
    </location>
</feature>
<organism evidence="2 3">
    <name type="scientific">Halocaridina rubra</name>
    <name type="common">Hawaiian red shrimp</name>
    <dbReference type="NCBI Taxonomy" id="373956"/>
    <lineage>
        <taxon>Eukaryota</taxon>
        <taxon>Metazoa</taxon>
        <taxon>Ecdysozoa</taxon>
        <taxon>Arthropoda</taxon>
        <taxon>Crustacea</taxon>
        <taxon>Multicrustacea</taxon>
        <taxon>Malacostraca</taxon>
        <taxon>Eumalacostraca</taxon>
        <taxon>Eucarida</taxon>
        <taxon>Decapoda</taxon>
        <taxon>Pleocyemata</taxon>
        <taxon>Caridea</taxon>
        <taxon>Atyoidea</taxon>
        <taxon>Atyidae</taxon>
        <taxon>Halocaridina</taxon>
    </lineage>
</organism>
<keyword evidence="3" id="KW-1185">Reference proteome</keyword>
<proteinExistence type="predicted"/>